<gene>
    <name evidence="2" type="ORF">B4135_1917</name>
    <name evidence="3" type="ORF">C6P37_12295</name>
</gene>
<dbReference type="GO" id="GO:0005829">
    <property type="term" value="C:cytosol"/>
    <property type="evidence" value="ECO:0007669"/>
    <property type="project" value="TreeGrafter"/>
</dbReference>
<dbReference type="Proteomes" id="UP000075683">
    <property type="component" value="Unassembled WGS sequence"/>
</dbReference>
<evidence type="ECO:0000313" key="4">
    <source>
        <dbReference type="Proteomes" id="UP000075683"/>
    </source>
</evidence>
<dbReference type="SUPFAM" id="SSF50341">
    <property type="entry name" value="CheW-like"/>
    <property type="match status" value="1"/>
</dbReference>
<dbReference type="AlphaFoldDB" id="A0A150M7F1"/>
<accession>A0A150M7F1</accession>
<dbReference type="SMART" id="SM00260">
    <property type="entry name" value="CheW"/>
    <property type="match status" value="1"/>
</dbReference>
<evidence type="ECO:0000259" key="1">
    <source>
        <dbReference type="PROSITE" id="PS50851"/>
    </source>
</evidence>
<dbReference type="RefSeq" id="WP_020154791.1">
    <property type="nucleotide sequence ID" value="NZ_JBAIZG010000018.1"/>
</dbReference>
<name>A0A150M7F1_9BACI</name>
<feature type="domain" description="CheW-like" evidence="1">
    <location>
        <begin position="3"/>
        <end position="142"/>
    </location>
</feature>
<evidence type="ECO:0000313" key="3">
    <source>
        <dbReference type="EMBL" id="REJ27229.1"/>
    </source>
</evidence>
<dbReference type="InterPro" id="IPR002545">
    <property type="entry name" value="CheW-lke_dom"/>
</dbReference>
<protein>
    <submittedName>
        <fullName evidence="3">Chemotaxis protein CheW</fullName>
    </submittedName>
</protein>
<dbReference type="PROSITE" id="PS50851">
    <property type="entry name" value="CHEW"/>
    <property type="match status" value="1"/>
</dbReference>
<dbReference type="STRING" id="301148.B4135_1917"/>
<dbReference type="PANTHER" id="PTHR22617">
    <property type="entry name" value="CHEMOTAXIS SENSOR HISTIDINE KINASE-RELATED"/>
    <property type="match status" value="1"/>
</dbReference>
<dbReference type="PANTHER" id="PTHR22617:SF23">
    <property type="entry name" value="CHEMOTAXIS PROTEIN CHEW"/>
    <property type="match status" value="1"/>
</dbReference>
<sequence>MGTANIVVFKVGGEEYGIDVKDVVSIEKMAEITPIPNLPGYVRGVTRIREEVIPVFDLSTVFHEEKTAADGLARLILLRIGPYPCALLVKEAKELLEIETSQISRIDLIACRSTPYFSGIVHIQDRIITMIDAAKLIGALGGMENIQASIDEAGVKA</sequence>
<comment type="caution">
    <text evidence="2">The sequence shown here is derived from an EMBL/GenBank/DDBJ whole genome shotgun (WGS) entry which is preliminary data.</text>
</comment>
<dbReference type="Gene3D" id="2.30.30.40">
    <property type="entry name" value="SH3 Domains"/>
    <property type="match status" value="1"/>
</dbReference>
<dbReference type="EMBL" id="QEWE01000022">
    <property type="protein sequence ID" value="REJ27229.1"/>
    <property type="molecule type" value="Genomic_DNA"/>
</dbReference>
<reference evidence="3 5" key="2">
    <citation type="submission" date="2018-03" db="EMBL/GenBank/DDBJ databases">
        <authorList>
            <person name="Keele B.F."/>
        </authorList>
    </citation>
    <scope>NUCLEOTIDE SEQUENCE [LARGE SCALE GENOMIC DNA]</scope>
    <source>
        <strain evidence="3">ZCTH4_d</strain>
    </source>
</reference>
<dbReference type="InterPro" id="IPR039315">
    <property type="entry name" value="CheW"/>
</dbReference>
<evidence type="ECO:0000313" key="5">
    <source>
        <dbReference type="Proteomes" id="UP000257014"/>
    </source>
</evidence>
<dbReference type="Proteomes" id="UP000257014">
    <property type="component" value="Unassembled WGS sequence"/>
</dbReference>
<dbReference type="Pfam" id="PF01584">
    <property type="entry name" value="CheW"/>
    <property type="match status" value="1"/>
</dbReference>
<evidence type="ECO:0000313" key="2">
    <source>
        <dbReference type="EMBL" id="KYD20142.1"/>
    </source>
</evidence>
<proteinExistence type="predicted"/>
<dbReference type="EMBL" id="LQYT01000036">
    <property type="protein sequence ID" value="KYD20142.1"/>
    <property type="molecule type" value="Genomic_DNA"/>
</dbReference>
<reference evidence="2 4" key="1">
    <citation type="submission" date="2016-01" db="EMBL/GenBank/DDBJ databases">
        <title>Draft Genome Sequences of Seven Thermophilic Sporeformers Isolated from Foods.</title>
        <authorList>
            <person name="Berendsen E.M."/>
            <person name="Wells-Bennik M.H."/>
            <person name="Krawcyk A.O."/>
            <person name="De Jong A."/>
            <person name="Holsappel S."/>
            <person name="Eijlander R.T."/>
            <person name="Kuipers O.P."/>
        </authorList>
    </citation>
    <scope>NUCLEOTIDE SEQUENCE [LARGE SCALE GENOMIC DNA]</scope>
    <source>
        <strain evidence="2 4">B4135</strain>
    </source>
</reference>
<dbReference type="InterPro" id="IPR036061">
    <property type="entry name" value="CheW-like_dom_sf"/>
</dbReference>
<dbReference type="Gene3D" id="2.40.50.180">
    <property type="entry name" value="CheA-289, Domain 4"/>
    <property type="match status" value="1"/>
</dbReference>
<dbReference type="OrthoDB" id="9787997at2"/>
<organism evidence="2 4">
    <name type="scientific">Caldibacillus debilis</name>
    <dbReference type="NCBI Taxonomy" id="301148"/>
    <lineage>
        <taxon>Bacteria</taxon>
        <taxon>Bacillati</taxon>
        <taxon>Bacillota</taxon>
        <taxon>Bacilli</taxon>
        <taxon>Bacillales</taxon>
        <taxon>Bacillaceae</taxon>
        <taxon>Caldibacillus</taxon>
    </lineage>
</organism>
<dbReference type="GO" id="GO:0007165">
    <property type="term" value="P:signal transduction"/>
    <property type="evidence" value="ECO:0007669"/>
    <property type="project" value="InterPro"/>
</dbReference>
<dbReference type="GO" id="GO:0006935">
    <property type="term" value="P:chemotaxis"/>
    <property type="evidence" value="ECO:0007669"/>
    <property type="project" value="InterPro"/>
</dbReference>